<accession>E4TLX6</accession>
<keyword evidence="1" id="KW-0812">Transmembrane</keyword>
<sequence>MKKETSKSRYFFNLAYTFFGGVMFAFVLGSTIWSIIQREKDQDNTIDYIEDFKIDFGDRNVMGKSYQDVIRYRLRFSNDKSWGSTVIRRRTQDWETAKVKFYNVLEIDTTKLLERIPFELDDSYFKDISNKGIIGVWEEKKGWQLLKIGDEYLVNGSTSSIGTFLLYAVFVLFVLLGIFFMLSPIALLLIDTKGLKTFDNLSYQSNKWDGIKYILNGFKNPDDEKDQNRN</sequence>
<evidence type="ECO:0000313" key="3">
    <source>
        <dbReference type="Proteomes" id="UP000008720"/>
    </source>
</evidence>
<dbReference type="RefSeq" id="WP_013452418.1">
    <property type="nucleotide sequence ID" value="NC_014759.1"/>
</dbReference>
<dbReference type="STRING" id="643867.Ftrac_0258"/>
<organism evidence="2 3">
    <name type="scientific">Marivirga tractuosa (strain ATCC 23168 / DSM 4126 / NBRC 15989 / NCIMB 1408 / VKM B-1430 / H-43)</name>
    <name type="common">Microscilla tractuosa</name>
    <name type="synonym">Flexibacter tractuosus</name>
    <dbReference type="NCBI Taxonomy" id="643867"/>
    <lineage>
        <taxon>Bacteria</taxon>
        <taxon>Pseudomonadati</taxon>
        <taxon>Bacteroidota</taxon>
        <taxon>Cytophagia</taxon>
        <taxon>Cytophagales</taxon>
        <taxon>Marivirgaceae</taxon>
        <taxon>Marivirga</taxon>
    </lineage>
</organism>
<proteinExistence type="predicted"/>
<reference evidence="2 3" key="1">
    <citation type="journal article" date="2011" name="Stand. Genomic Sci.">
        <title>Complete genome sequence of Marivirga tractuosa type strain (H-43).</title>
        <authorList>
            <person name="Pagani I."/>
            <person name="Chertkov O."/>
            <person name="Lapidus A."/>
            <person name="Lucas S."/>
            <person name="Del Rio T.G."/>
            <person name="Tice H."/>
            <person name="Copeland A."/>
            <person name="Cheng J.F."/>
            <person name="Nolan M."/>
            <person name="Saunders E."/>
            <person name="Pitluck S."/>
            <person name="Held B."/>
            <person name="Goodwin L."/>
            <person name="Liolios K."/>
            <person name="Ovchinikova G."/>
            <person name="Ivanova N."/>
            <person name="Mavromatis K."/>
            <person name="Pati A."/>
            <person name="Chen A."/>
            <person name="Palaniappan K."/>
            <person name="Land M."/>
            <person name="Hauser L."/>
            <person name="Jeffries C.D."/>
            <person name="Detter J.C."/>
            <person name="Han C."/>
            <person name="Tapia R."/>
            <person name="Ngatchou-Djao O.D."/>
            <person name="Rohde M."/>
            <person name="Goker M."/>
            <person name="Spring S."/>
            <person name="Sikorski J."/>
            <person name="Woyke T."/>
            <person name="Bristow J."/>
            <person name="Eisen J.A."/>
            <person name="Markowitz V."/>
            <person name="Hugenholtz P."/>
            <person name="Klenk H.P."/>
            <person name="Kyrpides N.C."/>
        </authorList>
    </citation>
    <scope>NUCLEOTIDE SEQUENCE [LARGE SCALE GENOMIC DNA]</scope>
    <source>
        <strain evidence="3">ATCC 23168 / DSM 4126 / NBRC 15989 / NCIMB 1408 / VKM B-1430 / H-43</strain>
    </source>
</reference>
<gene>
    <name evidence="2" type="ordered locus">Ftrac_0258</name>
</gene>
<protein>
    <submittedName>
        <fullName evidence="2">Uncharacterized protein</fullName>
    </submittedName>
</protein>
<keyword evidence="3" id="KW-1185">Reference proteome</keyword>
<dbReference type="EMBL" id="CP002349">
    <property type="protein sequence ID" value="ADR20267.1"/>
    <property type="molecule type" value="Genomic_DNA"/>
</dbReference>
<keyword evidence="1" id="KW-0472">Membrane</keyword>
<feature type="transmembrane region" description="Helical" evidence="1">
    <location>
        <begin position="12"/>
        <end position="36"/>
    </location>
</feature>
<dbReference type="Proteomes" id="UP000008720">
    <property type="component" value="Chromosome"/>
</dbReference>
<feature type="transmembrane region" description="Helical" evidence="1">
    <location>
        <begin position="164"/>
        <end position="190"/>
    </location>
</feature>
<evidence type="ECO:0000313" key="2">
    <source>
        <dbReference type="EMBL" id="ADR20267.1"/>
    </source>
</evidence>
<name>E4TLX6_MARTH</name>
<evidence type="ECO:0000256" key="1">
    <source>
        <dbReference type="SAM" id="Phobius"/>
    </source>
</evidence>
<dbReference type="KEGG" id="mtt:Ftrac_0258"/>
<keyword evidence="1" id="KW-1133">Transmembrane helix</keyword>
<dbReference type="AlphaFoldDB" id="E4TLX6"/>
<dbReference type="HOGENOM" id="CLU_1203678_0_0_10"/>